<dbReference type="EMBL" id="JARJCM010000091">
    <property type="protein sequence ID" value="KAJ7030448.1"/>
    <property type="molecule type" value="Genomic_DNA"/>
</dbReference>
<organism evidence="2 3">
    <name type="scientific">Mycena alexandri</name>
    <dbReference type="NCBI Taxonomy" id="1745969"/>
    <lineage>
        <taxon>Eukaryota</taxon>
        <taxon>Fungi</taxon>
        <taxon>Dikarya</taxon>
        <taxon>Basidiomycota</taxon>
        <taxon>Agaricomycotina</taxon>
        <taxon>Agaricomycetes</taxon>
        <taxon>Agaricomycetidae</taxon>
        <taxon>Agaricales</taxon>
        <taxon>Marasmiineae</taxon>
        <taxon>Mycenaceae</taxon>
        <taxon>Mycena</taxon>
    </lineage>
</organism>
<evidence type="ECO:0000313" key="3">
    <source>
        <dbReference type="Proteomes" id="UP001218188"/>
    </source>
</evidence>
<dbReference type="InterPro" id="IPR001375">
    <property type="entry name" value="Peptidase_S9_cat"/>
</dbReference>
<evidence type="ECO:0000259" key="1">
    <source>
        <dbReference type="Pfam" id="PF00326"/>
    </source>
</evidence>
<dbReference type="SUPFAM" id="SSF53474">
    <property type="entry name" value="alpha/beta-Hydrolases"/>
    <property type="match status" value="1"/>
</dbReference>
<accession>A0AAD6SMG5</accession>
<name>A0AAD6SMG5_9AGAR</name>
<dbReference type="InterPro" id="IPR050585">
    <property type="entry name" value="Xaa-Pro_dipeptidyl-ppase/CocE"/>
</dbReference>
<feature type="non-terminal residue" evidence="2">
    <location>
        <position position="1"/>
    </location>
</feature>
<evidence type="ECO:0000313" key="2">
    <source>
        <dbReference type="EMBL" id="KAJ7030448.1"/>
    </source>
</evidence>
<dbReference type="Proteomes" id="UP001218188">
    <property type="component" value="Unassembled WGS sequence"/>
</dbReference>
<dbReference type="PANTHER" id="PTHR43056:SF5">
    <property type="entry name" value="PEPTIDASE S9 PROLYL OLIGOPEPTIDASE CATALYTIC DOMAIN-CONTAINING PROTEIN"/>
    <property type="match status" value="1"/>
</dbReference>
<keyword evidence="3" id="KW-1185">Reference proteome</keyword>
<dbReference type="GO" id="GO:0008236">
    <property type="term" value="F:serine-type peptidase activity"/>
    <property type="evidence" value="ECO:0007669"/>
    <property type="project" value="InterPro"/>
</dbReference>
<dbReference type="Pfam" id="PF00326">
    <property type="entry name" value="Peptidase_S9"/>
    <property type="match status" value="1"/>
</dbReference>
<dbReference type="GO" id="GO:0006508">
    <property type="term" value="P:proteolysis"/>
    <property type="evidence" value="ECO:0007669"/>
    <property type="project" value="InterPro"/>
</dbReference>
<keyword evidence="2" id="KW-0378">Hydrolase</keyword>
<reference evidence="2" key="1">
    <citation type="submission" date="2023-03" db="EMBL/GenBank/DDBJ databases">
        <title>Massive genome expansion in bonnet fungi (Mycena s.s.) driven by repeated elements and novel gene families across ecological guilds.</title>
        <authorList>
            <consortium name="Lawrence Berkeley National Laboratory"/>
            <person name="Harder C.B."/>
            <person name="Miyauchi S."/>
            <person name="Viragh M."/>
            <person name="Kuo A."/>
            <person name="Thoen E."/>
            <person name="Andreopoulos B."/>
            <person name="Lu D."/>
            <person name="Skrede I."/>
            <person name="Drula E."/>
            <person name="Henrissat B."/>
            <person name="Morin E."/>
            <person name="Kohler A."/>
            <person name="Barry K."/>
            <person name="LaButti K."/>
            <person name="Morin E."/>
            <person name="Salamov A."/>
            <person name="Lipzen A."/>
            <person name="Mereny Z."/>
            <person name="Hegedus B."/>
            <person name="Baldrian P."/>
            <person name="Stursova M."/>
            <person name="Weitz H."/>
            <person name="Taylor A."/>
            <person name="Grigoriev I.V."/>
            <person name="Nagy L.G."/>
            <person name="Martin F."/>
            <person name="Kauserud H."/>
        </authorList>
    </citation>
    <scope>NUCLEOTIDE SEQUENCE</scope>
    <source>
        <strain evidence="2">CBHHK200</strain>
    </source>
</reference>
<protein>
    <submittedName>
        <fullName evidence="2">Alpha/Beta hydrolase protein</fullName>
    </submittedName>
</protein>
<dbReference type="InterPro" id="IPR029058">
    <property type="entry name" value="AB_hydrolase_fold"/>
</dbReference>
<dbReference type="Gene3D" id="3.40.50.1820">
    <property type="entry name" value="alpha/beta hydrolase"/>
    <property type="match status" value="1"/>
</dbReference>
<dbReference type="PANTHER" id="PTHR43056">
    <property type="entry name" value="PEPTIDASE S9 PROLYL OLIGOPEPTIDASE"/>
    <property type="match status" value="1"/>
</dbReference>
<sequence>LPASYISAPQYFALTLPPDGRTCHVNYYPKNPNYNGGLPGEKPPVLVLIHGGPLYFESANLEWTKHFFTSRGHLLKYFNLNFVCSIDVNYGGSTGFGRAFRENLHGKWGLLDIADAHRSVLQLDALGLVDAKRAAVHGESADGYSVLQIATTLPDAFAVGAPQCGINDMGKLDQILHKFEYYLCDRLMGRTWEECESVWRERSPVYPADKIRVPLLFLQGEDDTVIPAQQMVETIKAQGGKVDLVLFPGEGHGWRQAPTVQTVLEKEMVFFNEVLGLENNF</sequence>
<feature type="domain" description="Peptidase S9 prolyl oligopeptidase catalytic" evidence="1">
    <location>
        <begin position="80"/>
        <end position="276"/>
    </location>
</feature>
<dbReference type="AlphaFoldDB" id="A0AAD6SMG5"/>
<comment type="caution">
    <text evidence="2">The sequence shown here is derived from an EMBL/GenBank/DDBJ whole genome shotgun (WGS) entry which is preliminary data.</text>
</comment>
<gene>
    <name evidence="2" type="ORF">C8F04DRAFT_961739</name>
</gene>
<proteinExistence type="predicted"/>